<evidence type="ECO:0000313" key="2">
    <source>
        <dbReference type="EMBL" id="MFC4717797.1"/>
    </source>
</evidence>
<comment type="caution">
    <text evidence="2">The sequence shown here is derived from an EMBL/GenBank/DDBJ whole genome shotgun (WGS) entry which is preliminary data.</text>
</comment>
<feature type="region of interest" description="Disordered" evidence="1">
    <location>
        <begin position="47"/>
        <end position="88"/>
    </location>
</feature>
<reference evidence="3" key="1">
    <citation type="journal article" date="2019" name="Int. J. Syst. Evol. Microbiol.">
        <title>The Global Catalogue of Microorganisms (GCM) 10K type strain sequencing project: providing services to taxonomists for standard genome sequencing and annotation.</title>
        <authorList>
            <consortium name="The Broad Institute Genomics Platform"/>
            <consortium name="The Broad Institute Genome Sequencing Center for Infectious Disease"/>
            <person name="Wu L."/>
            <person name="Ma J."/>
        </authorList>
    </citation>
    <scope>NUCLEOTIDE SEQUENCE [LARGE SCALE GENOMIC DNA]</scope>
    <source>
        <strain evidence="3">CGMCC 1.12849</strain>
    </source>
</reference>
<evidence type="ECO:0000256" key="1">
    <source>
        <dbReference type="SAM" id="MobiDB-lite"/>
    </source>
</evidence>
<organism evidence="2 3">
    <name type="scientific">Glutamicibacter bergerei</name>
    <dbReference type="NCBI Taxonomy" id="256702"/>
    <lineage>
        <taxon>Bacteria</taxon>
        <taxon>Bacillati</taxon>
        <taxon>Actinomycetota</taxon>
        <taxon>Actinomycetes</taxon>
        <taxon>Micrococcales</taxon>
        <taxon>Micrococcaceae</taxon>
        <taxon>Glutamicibacter</taxon>
    </lineage>
</organism>
<dbReference type="EMBL" id="JBHSHE010000082">
    <property type="protein sequence ID" value="MFC4717797.1"/>
    <property type="molecule type" value="Genomic_DNA"/>
</dbReference>
<proteinExistence type="predicted"/>
<sequence length="88" mass="9567">MIVRHAPAGSAIARAMHPEVAAWANGEVNAQLLALIGDMLAEGNWQRAGRKNAPHPKPIDRPGAENGSRSFGKDPIPISQFDDWWESN</sequence>
<keyword evidence="3" id="KW-1185">Reference proteome</keyword>
<evidence type="ECO:0000313" key="3">
    <source>
        <dbReference type="Proteomes" id="UP001595884"/>
    </source>
</evidence>
<dbReference type="RefSeq" id="WP_096257683.1">
    <property type="nucleotide sequence ID" value="NZ_BAAAVQ010000005.1"/>
</dbReference>
<protein>
    <submittedName>
        <fullName evidence="2">Uncharacterized protein</fullName>
    </submittedName>
</protein>
<name>A0ABV9MPC0_9MICC</name>
<dbReference type="Proteomes" id="UP001595884">
    <property type="component" value="Unassembled WGS sequence"/>
</dbReference>
<accession>A0ABV9MPC0</accession>
<gene>
    <name evidence="2" type="ORF">ACFO7V_16875</name>
</gene>